<dbReference type="InterPro" id="IPR047960">
    <property type="entry name" value="Transpos_IS1380"/>
</dbReference>
<dbReference type="Proteomes" id="UP000749010">
    <property type="component" value="Unassembled WGS sequence"/>
</dbReference>
<dbReference type="InterPro" id="IPR025668">
    <property type="entry name" value="Tnp_DDE_dom"/>
</dbReference>
<accession>A0ABX1U2S8</accession>
<sequence>MRELAQTVLPFKVEATEERLTANAGLALFGEFIGGLGLKRWLTTEMPKPGSARGYAANAFVTPLVLMLTGGGRSLEDLRTLKNDTALNQVLKQDVLPSTDAVGDWLRRTGIGTGLDGLDRINRRAVATRIRQIGIKAHTLDGDASQIVAEKEAAHFTYKGEQGYMPMIGHLAEAGVVIYDEFREGNIAPATQNLEFIQACEARLPKGHRIAQVRLDSAGYQADIFNYCEDTGKTFAIGGRLDAPTLQAIAEIPETSWKTYADCAVAETVHSMGETKKAFRLIVVKYPRQAELFDDAPKYHVIASNRVESAADTLIWYRQRGEVSENGIKELKIGFGMERMPCGQFAANAAFFRIGVIAHNLFVLFKHSALGEGWQRHQVATVRWRLFHLPGKLVRHAGAWVLKIASENLDLFQRIRARSFACATANPSP</sequence>
<dbReference type="RefSeq" id="WP_169068443.1">
    <property type="nucleotide sequence ID" value="NZ_SPMY01000084.1"/>
</dbReference>
<evidence type="ECO:0000313" key="2">
    <source>
        <dbReference type="EMBL" id="NMQ29990.1"/>
    </source>
</evidence>
<dbReference type="Pfam" id="PF13701">
    <property type="entry name" value="DDE_Tnp_1_4"/>
    <property type="match status" value="1"/>
</dbReference>
<proteinExistence type="predicted"/>
<name>A0ABX1U2S8_9PROT</name>
<dbReference type="EMBL" id="SPMY01000084">
    <property type="protein sequence ID" value="NMQ29990.1"/>
    <property type="molecule type" value="Genomic_DNA"/>
</dbReference>
<evidence type="ECO:0000313" key="3">
    <source>
        <dbReference type="Proteomes" id="UP000749010"/>
    </source>
</evidence>
<dbReference type="NCBIfam" id="NF033539">
    <property type="entry name" value="transpos_IS1380"/>
    <property type="match status" value="1"/>
</dbReference>
<evidence type="ECO:0000259" key="1">
    <source>
        <dbReference type="Pfam" id="PF13701"/>
    </source>
</evidence>
<feature type="domain" description="Transposase DDE" evidence="1">
    <location>
        <begin position="12"/>
        <end position="407"/>
    </location>
</feature>
<organism evidence="2 3">
    <name type="scientific">Candidatus Accumulibacter phosphatis</name>
    <dbReference type="NCBI Taxonomy" id="327160"/>
    <lineage>
        <taxon>Bacteria</taxon>
        <taxon>Pseudomonadati</taxon>
        <taxon>Pseudomonadota</taxon>
        <taxon>Betaproteobacteria</taxon>
        <taxon>Candidatus Accumulibacter</taxon>
    </lineage>
</organism>
<gene>
    <name evidence="2" type="ORF">E4Q23_20855</name>
</gene>
<reference evidence="2 3" key="1">
    <citation type="submission" date="2019-03" db="EMBL/GenBank/DDBJ databases">
        <title>Metabolic reconstructions from genomes of highly enriched 'Candidatus Accumulibacter' and 'Candidatus Competibacter' bioreactor populations.</title>
        <authorList>
            <person name="Annavajhala M.K."/>
            <person name="Welles L."/>
            <person name="Abbas B."/>
            <person name="Sorokin D."/>
            <person name="Park H."/>
            <person name="Van Loosdrecht M."/>
            <person name="Chandran K."/>
        </authorList>
    </citation>
    <scope>NUCLEOTIDE SEQUENCE [LARGE SCALE GENOMIC DNA]</scope>
    <source>
        <strain evidence="2 3">SBR_S</strain>
    </source>
</reference>
<comment type="caution">
    <text evidence="2">The sequence shown here is derived from an EMBL/GenBank/DDBJ whole genome shotgun (WGS) entry which is preliminary data.</text>
</comment>
<protein>
    <submittedName>
        <fullName evidence="2">IS1380 family transposase</fullName>
    </submittedName>
</protein>
<keyword evidence="3" id="KW-1185">Reference proteome</keyword>